<dbReference type="InterPro" id="IPR038765">
    <property type="entry name" value="Papain-like_cys_pep_sf"/>
</dbReference>
<feature type="chain" id="PRO_5006891604" evidence="1">
    <location>
        <begin position="27"/>
        <end position="287"/>
    </location>
</feature>
<dbReference type="EMBL" id="LKLU01000065">
    <property type="protein sequence ID" value="KSU21461.1"/>
    <property type="molecule type" value="Genomic_DNA"/>
</dbReference>
<dbReference type="RefSeq" id="WP_058211618.1">
    <property type="nucleotide sequence ID" value="NZ_LKLU01000065.1"/>
</dbReference>
<evidence type="ECO:0000313" key="2">
    <source>
        <dbReference type="EMBL" id="KSU21461.1"/>
    </source>
</evidence>
<feature type="signal peptide" evidence="1">
    <location>
        <begin position="1"/>
        <end position="26"/>
    </location>
</feature>
<evidence type="ECO:0000313" key="3">
    <source>
        <dbReference type="Proteomes" id="UP000053719"/>
    </source>
</evidence>
<dbReference type="SUPFAM" id="SSF54001">
    <property type="entry name" value="Cysteine proteinases"/>
    <property type="match status" value="1"/>
</dbReference>
<sequence length="287" mass="32476">MKKLKIGTLISLVGALVLLTGVSASADEFTNVGSLYDKAVSENIIDPGLYSKNQWEKDESTKMRPSYEVFKKEVSEETSYAEWLKLNNYGVMSDTKQPILQEKTKEEQNPNPYLRSEQDNINRFCRDTKAGDILVIYGNTQHGISSMLGHAAILSADGFVLEMPGGGRDNNRQWNKRDWISSHIKEWTAVYRVSNNNLARQVAHYADTHFYSTTGGYTKNIHLDYGIDFRIKRINPNYCSKLVWQAYYYGSGSLPVIRETGDAAIIPPANLFSSFTSSYTPKYIGKY</sequence>
<evidence type="ECO:0000256" key="1">
    <source>
        <dbReference type="SAM" id="SignalP"/>
    </source>
</evidence>
<dbReference type="PATRIC" id="fig|1360.114.peg.2586"/>
<dbReference type="AlphaFoldDB" id="A0A0V8E6J1"/>
<name>A0A0V8E6J1_LACLL</name>
<dbReference type="Gene3D" id="3.90.1720.10">
    <property type="entry name" value="endopeptidase domain like (from Nostoc punctiforme)"/>
    <property type="match status" value="1"/>
</dbReference>
<proteinExistence type="predicted"/>
<organism evidence="2 3">
    <name type="scientific">Lactococcus lactis subsp. lactis</name>
    <name type="common">Streptococcus lactis</name>
    <dbReference type="NCBI Taxonomy" id="1360"/>
    <lineage>
        <taxon>Bacteria</taxon>
        <taxon>Bacillati</taxon>
        <taxon>Bacillota</taxon>
        <taxon>Bacilli</taxon>
        <taxon>Lactobacillales</taxon>
        <taxon>Streptococcaceae</taxon>
        <taxon>Lactococcus</taxon>
    </lineage>
</organism>
<comment type="caution">
    <text evidence="2">The sequence shown here is derived from an EMBL/GenBank/DDBJ whole genome shotgun (WGS) entry which is preliminary data.</text>
</comment>
<protein>
    <submittedName>
        <fullName evidence="2">Uncharacterized protein</fullName>
    </submittedName>
</protein>
<dbReference type="Proteomes" id="UP000053719">
    <property type="component" value="Unassembled WGS sequence"/>
</dbReference>
<keyword evidence="1" id="KW-0732">Signal</keyword>
<accession>A0A0V8E6J1</accession>
<gene>
    <name evidence="2" type="ORF">M20_0945</name>
</gene>
<reference evidence="3" key="1">
    <citation type="submission" date="2015-10" db="EMBL/GenBank/DDBJ databases">
        <title>Draft Genome Sequences of 11 Lactococcus lactis subspecies cremoris strains.</title>
        <authorList>
            <person name="Wels M."/>
            <person name="Backus L."/>
            <person name="Boekhorst J."/>
            <person name="Dijkstra A."/>
            <person name="Beerthuizen M."/>
            <person name="Kelly W."/>
            <person name="Siezen R."/>
            <person name="Bachmann H."/>
            <person name="Van Hijum S."/>
        </authorList>
    </citation>
    <scope>NUCLEOTIDE SEQUENCE [LARGE SCALE GENOMIC DNA]</scope>
    <source>
        <strain evidence="3">M20</strain>
    </source>
</reference>